<dbReference type="InterPro" id="IPR002720">
    <property type="entry name" value="RB_A"/>
</dbReference>
<organism evidence="4 5">
    <name type="scientific">Dissostichus eleginoides</name>
    <name type="common">Patagonian toothfish</name>
    <name type="synonym">Dissostichus amissus</name>
    <dbReference type="NCBI Taxonomy" id="100907"/>
    <lineage>
        <taxon>Eukaryota</taxon>
        <taxon>Metazoa</taxon>
        <taxon>Chordata</taxon>
        <taxon>Craniata</taxon>
        <taxon>Vertebrata</taxon>
        <taxon>Euteleostomi</taxon>
        <taxon>Actinopterygii</taxon>
        <taxon>Neopterygii</taxon>
        <taxon>Teleostei</taxon>
        <taxon>Neoteleostei</taxon>
        <taxon>Acanthomorphata</taxon>
        <taxon>Eupercaria</taxon>
        <taxon>Perciformes</taxon>
        <taxon>Notothenioidei</taxon>
        <taxon>Nototheniidae</taxon>
        <taxon>Dissostichus</taxon>
    </lineage>
</organism>
<feature type="region of interest" description="Disordered" evidence="1">
    <location>
        <begin position="204"/>
        <end position="248"/>
    </location>
</feature>
<protein>
    <submittedName>
        <fullName evidence="4">Retinoblastoma-associated protein</fullName>
    </submittedName>
</protein>
<dbReference type="Gene3D" id="1.10.472.10">
    <property type="entry name" value="Cyclin-like"/>
    <property type="match status" value="2"/>
</dbReference>
<feature type="compositionally biased region" description="Polar residues" evidence="1">
    <location>
        <begin position="230"/>
        <end position="248"/>
    </location>
</feature>
<proteinExistence type="predicted"/>
<dbReference type="InterPro" id="IPR028309">
    <property type="entry name" value="RB_fam"/>
</dbReference>
<dbReference type="GO" id="GO:0005667">
    <property type="term" value="C:transcription regulator complex"/>
    <property type="evidence" value="ECO:0007669"/>
    <property type="project" value="TreeGrafter"/>
</dbReference>
<dbReference type="GO" id="GO:0006357">
    <property type="term" value="P:regulation of transcription by RNA polymerase II"/>
    <property type="evidence" value="ECO:0007669"/>
    <property type="project" value="InterPro"/>
</dbReference>
<feature type="domain" description="Cyclin-like" evidence="2">
    <location>
        <begin position="264"/>
        <end position="350"/>
    </location>
</feature>
<feature type="region of interest" description="Disordered" evidence="1">
    <location>
        <begin position="355"/>
        <end position="381"/>
    </location>
</feature>
<evidence type="ECO:0000313" key="5">
    <source>
        <dbReference type="Proteomes" id="UP001228049"/>
    </source>
</evidence>
<dbReference type="GO" id="GO:0000977">
    <property type="term" value="F:RNA polymerase II transcription regulatory region sequence-specific DNA binding"/>
    <property type="evidence" value="ECO:0007669"/>
    <property type="project" value="TreeGrafter"/>
</dbReference>
<accession>A0AAD9F8A9</accession>
<dbReference type="SUPFAM" id="SSF47954">
    <property type="entry name" value="Cyclin-like"/>
    <property type="match status" value="2"/>
</dbReference>
<evidence type="ECO:0000259" key="2">
    <source>
        <dbReference type="SMART" id="SM00385"/>
    </source>
</evidence>
<sequence>MDNGPHGNQGRSMFGPSDRLTAEFRACCRDPTEAIGTRLRSMGQTFLQHHRDTAGDENNHLAAKSCYAAAIWYYRILENILSEEKERLDINDGSVLLELDLFQRCLVACCLEITIFSNSLPYEFPLLLQVLTLAPYHFIKVIELVLRAERCLPRDMVTHLSQSEERVLESLAWTTDSPLWKAIRANEGHLPTCQQVMPPARIEGQNQTDFQPDRNPPGDMSVEFSFGAEASSSTDQQHPSAENRPPRSNSLHLFARKVYMLMGKRLQKLCSTLRISQELRLKIWTCFEHSLVHFTDLMKDRHLDQLLMCAIYMMAKITNVEISFKHIIHCYESQPLASRSVCKSVLISGQHTETLLNGNNNNGDPAHGFPTPDSPSSHYPPAQEERVNLIRFYDNIYTGKMHDCADQFDPASGRDTPPLSPYPMQGIGGRASRQSQQVSSSLLIFNSETPGDREEGEDEDGPPAQRLRVAESALQRRLRRIANDREAQRDRDQPSISQPDLH</sequence>
<dbReference type="GO" id="GO:0000785">
    <property type="term" value="C:chromatin"/>
    <property type="evidence" value="ECO:0007669"/>
    <property type="project" value="TreeGrafter"/>
</dbReference>
<dbReference type="Pfam" id="PF01858">
    <property type="entry name" value="RB_A"/>
    <property type="match status" value="1"/>
</dbReference>
<dbReference type="Pfam" id="PF01857">
    <property type="entry name" value="RB_B"/>
    <property type="match status" value="1"/>
</dbReference>
<dbReference type="EMBL" id="JASDAP010000015">
    <property type="protein sequence ID" value="KAK1891831.1"/>
    <property type="molecule type" value="Genomic_DNA"/>
</dbReference>
<gene>
    <name evidence="4" type="ORF">KUDE01_010657</name>
</gene>
<keyword evidence="5" id="KW-1185">Reference proteome</keyword>
<evidence type="ECO:0000259" key="3">
    <source>
        <dbReference type="SMART" id="SM01368"/>
    </source>
</evidence>
<dbReference type="GO" id="GO:0030154">
    <property type="term" value="P:cell differentiation"/>
    <property type="evidence" value="ECO:0007669"/>
    <property type="project" value="TreeGrafter"/>
</dbReference>
<dbReference type="PANTHER" id="PTHR13742:SF17">
    <property type="entry name" value="RE32990P-RELATED"/>
    <property type="match status" value="1"/>
</dbReference>
<dbReference type="InterPro" id="IPR036915">
    <property type="entry name" value="Cyclin-like_sf"/>
</dbReference>
<feature type="region of interest" description="Disordered" evidence="1">
    <location>
        <begin position="407"/>
        <end position="502"/>
    </location>
</feature>
<dbReference type="InterPro" id="IPR013763">
    <property type="entry name" value="Cyclin-like_dom"/>
</dbReference>
<feature type="domain" description="Retinoblastoma-associated protein A-box" evidence="3">
    <location>
        <begin position="4"/>
        <end position="183"/>
    </location>
</feature>
<dbReference type="GO" id="GO:0005634">
    <property type="term" value="C:nucleus"/>
    <property type="evidence" value="ECO:0007669"/>
    <property type="project" value="InterPro"/>
</dbReference>
<dbReference type="GO" id="GO:2000134">
    <property type="term" value="P:negative regulation of G1/S transition of mitotic cell cycle"/>
    <property type="evidence" value="ECO:0007669"/>
    <property type="project" value="TreeGrafter"/>
</dbReference>
<feature type="compositionally biased region" description="Basic and acidic residues" evidence="1">
    <location>
        <begin position="481"/>
        <end position="493"/>
    </location>
</feature>
<feature type="compositionally biased region" description="Low complexity" evidence="1">
    <location>
        <begin position="432"/>
        <end position="441"/>
    </location>
</feature>
<name>A0AAD9F8A9_DISEL</name>
<evidence type="ECO:0000256" key="1">
    <source>
        <dbReference type="SAM" id="MobiDB-lite"/>
    </source>
</evidence>
<dbReference type="AlphaFoldDB" id="A0AAD9F8A9"/>
<dbReference type="SMART" id="SM00385">
    <property type="entry name" value="CYCLIN"/>
    <property type="match status" value="1"/>
</dbReference>
<dbReference type="InterPro" id="IPR002719">
    <property type="entry name" value="RB_B"/>
</dbReference>
<comment type="caution">
    <text evidence="4">The sequence shown here is derived from an EMBL/GenBank/DDBJ whole genome shotgun (WGS) entry which is preliminary data.</text>
</comment>
<dbReference type="PANTHER" id="PTHR13742">
    <property type="entry name" value="RETINOBLASTOMA-ASSOCIATED PROTEIN RB -RELATED"/>
    <property type="match status" value="1"/>
</dbReference>
<dbReference type="SMART" id="SM01368">
    <property type="entry name" value="RB_A"/>
    <property type="match status" value="1"/>
</dbReference>
<reference evidence="4" key="1">
    <citation type="submission" date="2023-04" db="EMBL/GenBank/DDBJ databases">
        <title>Chromosome-level genome of Chaenocephalus aceratus.</title>
        <authorList>
            <person name="Park H."/>
        </authorList>
    </citation>
    <scope>NUCLEOTIDE SEQUENCE</scope>
    <source>
        <strain evidence="4">DE</strain>
        <tissue evidence="4">Muscle</tissue>
    </source>
</reference>
<dbReference type="Proteomes" id="UP001228049">
    <property type="component" value="Unassembled WGS sequence"/>
</dbReference>
<evidence type="ECO:0000313" key="4">
    <source>
        <dbReference type="EMBL" id="KAK1891831.1"/>
    </source>
</evidence>